<gene>
    <name evidence="12 14" type="primary">cysS</name>
    <name evidence="14" type="ORF">NF557_02805</name>
</gene>
<dbReference type="InterPro" id="IPR015273">
    <property type="entry name" value="Cys-tRNA-synt_Ia_DALR"/>
</dbReference>
<evidence type="ECO:0000313" key="14">
    <source>
        <dbReference type="EMBL" id="USQ76873.1"/>
    </source>
</evidence>
<feature type="domain" description="Cysteinyl-tRNA synthetase class Ia DALR" evidence="13">
    <location>
        <begin position="354"/>
        <end position="418"/>
    </location>
</feature>
<dbReference type="SUPFAM" id="SSF52374">
    <property type="entry name" value="Nucleotidylyl transferase"/>
    <property type="match status" value="1"/>
</dbReference>
<dbReference type="Gene3D" id="3.40.50.620">
    <property type="entry name" value="HUPs"/>
    <property type="match status" value="1"/>
</dbReference>
<evidence type="ECO:0000256" key="8">
    <source>
        <dbReference type="ARBA" id="ARBA00022840"/>
    </source>
</evidence>
<evidence type="ECO:0000256" key="4">
    <source>
        <dbReference type="ARBA" id="ARBA00022598"/>
    </source>
</evidence>
<keyword evidence="9 12" id="KW-0648">Protein biosynthesis</keyword>
<evidence type="ECO:0000256" key="1">
    <source>
        <dbReference type="ARBA" id="ARBA00005594"/>
    </source>
</evidence>
<comment type="cofactor">
    <cofactor evidence="12">
        <name>Zn(2+)</name>
        <dbReference type="ChEBI" id="CHEBI:29105"/>
    </cofactor>
    <text evidence="12">Binds 1 zinc ion per subunit.</text>
</comment>
<dbReference type="InterPro" id="IPR009080">
    <property type="entry name" value="tRNAsynth_Ia_anticodon-bd"/>
</dbReference>
<feature type="binding site" evidence="12">
    <location>
        <position position="240"/>
    </location>
    <ligand>
        <name>Zn(2+)</name>
        <dbReference type="ChEBI" id="CHEBI:29105"/>
    </ligand>
</feature>
<dbReference type="InterPro" id="IPR056411">
    <property type="entry name" value="CysS_C"/>
</dbReference>
<keyword evidence="10 12" id="KW-0030">Aminoacyl-tRNA synthetase</keyword>
<evidence type="ECO:0000256" key="7">
    <source>
        <dbReference type="ARBA" id="ARBA00022833"/>
    </source>
</evidence>
<keyword evidence="4 12" id="KW-0436">Ligase</keyword>
<evidence type="ECO:0000256" key="5">
    <source>
        <dbReference type="ARBA" id="ARBA00022723"/>
    </source>
</evidence>
<dbReference type="NCBIfam" id="TIGR00435">
    <property type="entry name" value="cysS"/>
    <property type="match status" value="1"/>
</dbReference>
<dbReference type="SUPFAM" id="SSF47323">
    <property type="entry name" value="Anticodon-binding domain of a subclass of class I aminoacyl-tRNA synthetases"/>
    <property type="match status" value="1"/>
</dbReference>
<feature type="binding site" evidence="12">
    <location>
        <position position="244"/>
    </location>
    <ligand>
        <name>Zn(2+)</name>
        <dbReference type="ChEBI" id="CHEBI:29105"/>
    </ligand>
</feature>
<sequence length="491" mass="54008">MSLHLFDTATRELRAFEPLEPGRVGIYICGLTTQGTPHIGHVRFAVAFDILRRWLVRGHGFDVTLVRNVTDIDDKILHKSAEHDRPWWAWSYLHERETTRALETLGVLAPTYEPRATGHITEMIELIDALVERGHAYPAADDSGDVYFDVRSWPAYGELTHQKIEDMEPAADADPRGKRDPRDFALWKGAKEHEPATASWPTAYGRGRPGWHLECSAMARKYLGDTFDIHGGGVDLRFPHHENEQAQSRAAGLGFARYWLHNAWLTLSGEKMSKSLGNTLTVSELTKQVRPLVLRYYIGSAHYRSTIEYGERSLEEAQAAVERIEGYLQRALEALGEPADGLAAEAATLAVPREFAAALDDDLNVPEALAVLFGAVREGNRALDQADGTDRAAVRTNLLELVAMTDVLGINPLDPVWGASGASGTADSVLDDLVQQQLAARAAARAERDFATADAIRDQLAAVGVVIEDTPAGARWALARETRTEADHDGG</sequence>
<dbReference type="SMART" id="SM00840">
    <property type="entry name" value="DALR_2"/>
    <property type="match status" value="1"/>
</dbReference>
<dbReference type="Proteomes" id="UP001056535">
    <property type="component" value="Chromosome"/>
</dbReference>
<comment type="subunit">
    <text evidence="2 12">Monomer.</text>
</comment>
<evidence type="ECO:0000256" key="12">
    <source>
        <dbReference type="HAMAP-Rule" id="MF_00041"/>
    </source>
</evidence>
<reference evidence="14" key="1">
    <citation type="submission" date="2022-06" db="EMBL/GenBank/DDBJ databases">
        <title>Ornithinimicrobium JY.X270.</title>
        <authorList>
            <person name="Huang Y."/>
        </authorList>
    </citation>
    <scope>NUCLEOTIDE SEQUENCE</scope>
    <source>
        <strain evidence="14">JY.X270</strain>
    </source>
</reference>
<feature type="binding site" evidence="12">
    <location>
        <position position="215"/>
    </location>
    <ligand>
        <name>Zn(2+)</name>
        <dbReference type="ChEBI" id="CHEBI:29105"/>
    </ligand>
</feature>
<comment type="catalytic activity">
    <reaction evidence="11 12">
        <text>tRNA(Cys) + L-cysteine + ATP = L-cysteinyl-tRNA(Cys) + AMP + diphosphate</text>
        <dbReference type="Rhea" id="RHEA:17773"/>
        <dbReference type="Rhea" id="RHEA-COMP:9661"/>
        <dbReference type="Rhea" id="RHEA-COMP:9679"/>
        <dbReference type="ChEBI" id="CHEBI:30616"/>
        <dbReference type="ChEBI" id="CHEBI:33019"/>
        <dbReference type="ChEBI" id="CHEBI:35235"/>
        <dbReference type="ChEBI" id="CHEBI:78442"/>
        <dbReference type="ChEBI" id="CHEBI:78517"/>
        <dbReference type="ChEBI" id="CHEBI:456215"/>
        <dbReference type="EC" id="6.1.1.16"/>
    </reaction>
</comment>
<keyword evidence="3 12" id="KW-0963">Cytoplasm</keyword>
<evidence type="ECO:0000259" key="13">
    <source>
        <dbReference type="SMART" id="SM00840"/>
    </source>
</evidence>
<dbReference type="InterPro" id="IPR015803">
    <property type="entry name" value="Cys-tRNA-ligase"/>
</dbReference>
<keyword evidence="8 12" id="KW-0067">ATP-binding</keyword>
<evidence type="ECO:0000256" key="11">
    <source>
        <dbReference type="ARBA" id="ARBA00047398"/>
    </source>
</evidence>
<feature type="binding site" evidence="12">
    <location>
        <position position="274"/>
    </location>
    <ligand>
        <name>ATP</name>
        <dbReference type="ChEBI" id="CHEBI:30616"/>
    </ligand>
</feature>
<dbReference type="Gene3D" id="1.20.120.1910">
    <property type="entry name" value="Cysteine-tRNA ligase, C-terminal anti-codon recognition domain"/>
    <property type="match status" value="1"/>
</dbReference>
<dbReference type="RefSeq" id="WP_252621576.1">
    <property type="nucleotide sequence ID" value="NZ_CP099490.1"/>
</dbReference>
<evidence type="ECO:0000256" key="3">
    <source>
        <dbReference type="ARBA" id="ARBA00022490"/>
    </source>
</evidence>
<comment type="subcellular location">
    <subcellularLocation>
        <location evidence="12">Cytoplasm</location>
    </subcellularLocation>
</comment>
<dbReference type="EC" id="6.1.1.16" evidence="12"/>
<keyword evidence="6 12" id="KW-0547">Nucleotide-binding</keyword>
<dbReference type="HAMAP" id="MF_00041">
    <property type="entry name" value="Cys_tRNA_synth"/>
    <property type="match status" value="1"/>
</dbReference>
<evidence type="ECO:0000256" key="9">
    <source>
        <dbReference type="ARBA" id="ARBA00022917"/>
    </source>
</evidence>
<feature type="binding site" evidence="12">
    <location>
        <position position="29"/>
    </location>
    <ligand>
        <name>Zn(2+)</name>
        <dbReference type="ChEBI" id="CHEBI:29105"/>
    </ligand>
</feature>
<accession>A0ABY4YJB3</accession>
<feature type="short sequence motif" description="'HIGH' region" evidence="12">
    <location>
        <begin position="31"/>
        <end position="41"/>
    </location>
</feature>
<name>A0ABY4YJB3_9MICO</name>
<proteinExistence type="inferred from homology"/>
<dbReference type="PRINTS" id="PR00983">
    <property type="entry name" value="TRNASYNTHCYS"/>
</dbReference>
<dbReference type="PANTHER" id="PTHR10890:SF30">
    <property type="entry name" value="CYSTEINE--TRNA LIGASE"/>
    <property type="match status" value="1"/>
</dbReference>
<evidence type="ECO:0000313" key="15">
    <source>
        <dbReference type="Proteomes" id="UP001056535"/>
    </source>
</evidence>
<evidence type="ECO:0000256" key="10">
    <source>
        <dbReference type="ARBA" id="ARBA00023146"/>
    </source>
</evidence>
<dbReference type="CDD" id="cd00672">
    <property type="entry name" value="CysRS_core"/>
    <property type="match status" value="1"/>
</dbReference>
<keyword evidence="15" id="KW-1185">Reference proteome</keyword>
<keyword evidence="7 12" id="KW-0862">Zinc</keyword>
<dbReference type="Pfam" id="PF23493">
    <property type="entry name" value="CysS_C"/>
    <property type="match status" value="1"/>
</dbReference>
<organism evidence="14 15">
    <name type="scientific">Ornithinimicrobium cryptoxanthini</name>
    <dbReference type="NCBI Taxonomy" id="2934161"/>
    <lineage>
        <taxon>Bacteria</taxon>
        <taxon>Bacillati</taxon>
        <taxon>Actinomycetota</taxon>
        <taxon>Actinomycetes</taxon>
        <taxon>Micrococcales</taxon>
        <taxon>Ornithinimicrobiaceae</taxon>
        <taxon>Ornithinimicrobium</taxon>
    </lineage>
</organism>
<dbReference type="InterPro" id="IPR014729">
    <property type="entry name" value="Rossmann-like_a/b/a_fold"/>
</dbReference>
<comment type="similarity">
    <text evidence="1 12">Belongs to the class-I aminoacyl-tRNA synthetase family.</text>
</comment>
<dbReference type="Pfam" id="PF01406">
    <property type="entry name" value="tRNA-synt_1e"/>
    <property type="match status" value="1"/>
</dbReference>
<keyword evidence="5 12" id="KW-0479">Metal-binding</keyword>
<protein>
    <recommendedName>
        <fullName evidence="12">Cysteine--tRNA ligase</fullName>
        <ecNumber evidence="12">6.1.1.16</ecNumber>
    </recommendedName>
    <alternativeName>
        <fullName evidence="12">Cysteinyl-tRNA synthetase</fullName>
        <shortName evidence="12">CysRS</shortName>
    </alternativeName>
</protein>
<dbReference type="GO" id="GO:0004817">
    <property type="term" value="F:cysteine-tRNA ligase activity"/>
    <property type="evidence" value="ECO:0007669"/>
    <property type="project" value="UniProtKB-EC"/>
</dbReference>
<feature type="short sequence motif" description="'KMSKS' region" evidence="12">
    <location>
        <begin position="271"/>
        <end position="275"/>
    </location>
</feature>
<dbReference type="EMBL" id="CP099490">
    <property type="protein sequence ID" value="USQ76873.1"/>
    <property type="molecule type" value="Genomic_DNA"/>
</dbReference>
<dbReference type="InterPro" id="IPR032678">
    <property type="entry name" value="tRNA-synt_1_cat_dom"/>
</dbReference>
<dbReference type="Pfam" id="PF09190">
    <property type="entry name" value="DALR_2"/>
    <property type="match status" value="1"/>
</dbReference>
<dbReference type="InterPro" id="IPR024909">
    <property type="entry name" value="Cys-tRNA/MSH_ligase"/>
</dbReference>
<evidence type="ECO:0000256" key="2">
    <source>
        <dbReference type="ARBA" id="ARBA00011245"/>
    </source>
</evidence>
<evidence type="ECO:0000256" key="6">
    <source>
        <dbReference type="ARBA" id="ARBA00022741"/>
    </source>
</evidence>
<dbReference type="PANTHER" id="PTHR10890">
    <property type="entry name" value="CYSTEINYL-TRNA SYNTHETASE"/>
    <property type="match status" value="1"/>
</dbReference>